<reference evidence="6 7" key="1">
    <citation type="journal article" date="2021" name="BMC Biol.">
        <title>Horizontally acquired antibacterial genes associated with adaptive radiation of ladybird beetles.</title>
        <authorList>
            <person name="Li H.S."/>
            <person name="Tang X.F."/>
            <person name="Huang Y.H."/>
            <person name="Xu Z.Y."/>
            <person name="Chen M.L."/>
            <person name="Du X.Y."/>
            <person name="Qiu B.Y."/>
            <person name="Chen P.T."/>
            <person name="Zhang W."/>
            <person name="Slipinski A."/>
            <person name="Escalona H.E."/>
            <person name="Waterhouse R.M."/>
            <person name="Zwick A."/>
            <person name="Pang H."/>
        </authorList>
    </citation>
    <scope>NUCLEOTIDE SEQUENCE [LARGE SCALE GENOMIC DNA]</scope>
    <source>
        <strain evidence="6">SYSU2018</strain>
    </source>
</reference>
<dbReference type="InterPro" id="IPR014756">
    <property type="entry name" value="Ig_E-set"/>
</dbReference>
<dbReference type="Pfam" id="PF00372">
    <property type="entry name" value="Hemocyanin_M"/>
    <property type="match status" value="1"/>
</dbReference>
<feature type="domain" description="Hemocyanin middle" evidence="3">
    <location>
        <begin position="290"/>
        <end position="567"/>
    </location>
</feature>
<gene>
    <name evidence="6" type="ORF">HHI36_015740</name>
</gene>
<evidence type="ECO:0000259" key="3">
    <source>
        <dbReference type="Pfam" id="PF00372"/>
    </source>
</evidence>
<dbReference type="PROSITE" id="PS00210">
    <property type="entry name" value="HEMOCYANIN_2"/>
    <property type="match status" value="1"/>
</dbReference>
<dbReference type="EMBL" id="JABFTP020000062">
    <property type="protein sequence ID" value="KAL3274342.1"/>
    <property type="molecule type" value="Genomic_DNA"/>
</dbReference>
<feature type="domain" description="Hemocyanin C-terminal" evidence="5">
    <location>
        <begin position="578"/>
        <end position="844"/>
    </location>
</feature>
<dbReference type="PANTHER" id="PTHR11511:SF5">
    <property type="entry name" value="FAT-BODY PROTEIN 1-RELATED"/>
    <property type="match status" value="1"/>
</dbReference>
<evidence type="ECO:0000259" key="5">
    <source>
        <dbReference type="Pfam" id="PF03723"/>
    </source>
</evidence>
<protein>
    <submittedName>
        <fullName evidence="6">Uncharacterized protein</fullName>
    </submittedName>
</protein>
<name>A0ABD2N710_9CUCU</name>
<dbReference type="InterPro" id="IPR005203">
    <property type="entry name" value="Hemocyanin_C"/>
</dbReference>
<keyword evidence="7" id="KW-1185">Reference proteome</keyword>
<dbReference type="GO" id="GO:0045735">
    <property type="term" value="F:nutrient reservoir activity"/>
    <property type="evidence" value="ECO:0007669"/>
    <property type="project" value="UniProtKB-KW"/>
</dbReference>
<accession>A0ABD2N710</accession>
<dbReference type="InterPro" id="IPR036697">
    <property type="entry name" value="Hemocyanin_N_sf"/>
</dbReference>
<keyword evidence="2" id="KW-0472">Membrane</keyword>
<dbReference type="InterPro" id="IPR037020">
    <property type="entry name" value="Hemocyanin_C_sf"/>
</dbReference>
<organism evidence="6 7">
    <name type="scientific">Cryptolaemus montrouzieri</name>
    <dbReference type="NCBI Taxonomy" id="559131"/>
    <lineage>
        <taxon>Eukaryota</taxon>
        <taxon>Metazoa</taxon>
        <taxon>Ecdysozoa</taxon>
        <taxon>Arthropoda</taxon>
        <taxon>Hexapoda</taxon>
        <taxon>Insecta</taxon>
        <taxon>Pterygota</taxon>
        <taxon>Neoptera</taxon>
        <taxon>Endopterygota</taxon>
        <taxon>Coleoptera</taxon>
        <taxon>Polyphaga</taxon>
        <taxon>Cucujiformia</taxon>
        <taxon>Coccinelloidea</taxon>
        <taxon>Coccinellidae</taxon>
        <taxon>Scymninae</taxon>
        <taxon>Scymnini</taxon>
        <taxon>Cryptolaemus</taxon>
    </lineage>
</organism>
<dbReference type="PRINTS" id="PR00187">
    <property type="entry name" value="HAEMOCYANIN"/>
</dbReference>
<dbReference type="InterPro" id="IPR000896">
    <property type="entry name" value="Hemocyanin/hexamerin_mid_dom"/>
</dbReference>
<dbReference type="SUPFAM" id="SSF48056">
    <property type="entry name" value="Di-copper centre-containing domain"/>
    <property type="match status" value="1"/>
</dbReference>
<dbReference type="Gene3D" id="1.20.1370.10">
    <property type="entry name" value="Hemocyanin, N-terminal domain"/>
    <property type="match status" value="1"/>
</dbReference>
<dbReference type="Gene3D" id="2.60.40.1520">
    <property type="entry name" value="Hemocyanin, C-terminal domain"/>
    <property type="match status" value="1"/>
</dbReference>
<feature type="transmembrane region" description="Helical" evidence="2">
    <location>
        <begin position="26"/>
        <end position="44"/>
    </location>
</feature>
<keyword evidence="2" id="KW-0812">Transmembrane</keyword>
<sequence>MTVRNLGKHCIAIVCFERFKTNLMKGVIAILGLVACATAFQYYAPQNGRLQYGRQHQVFGDSLLSDVYNRFQGPYHNQLYQRRYRNQYQGNNVEDNQRDTRFYDSYYQDANDFYRRVFGEQTENQDKKYRSRYEVEDTTVYQGKNQEVEGQYQEHVKTNDKELLQKQKHVYQLLRFINNPIYDAEYERVNKDFDLEQYAKYYQPEAYKNFTYLWENQVFLPKGEIFSVFNDIHVTQVKALFKLFYTAKNYEIFHKTAIWARQHINEGMFLYTYSVAISHRPDTQEIILPAIYELYPQYFFSSEVMQKAYQYKMSHYNGEQRGQRGVYTIRSNYTGHYLNLNPEQSLAYYLEDVGISSVYYYINLHFPYWMDAEDMELNLKRGEIFYCMHQQLLARYYLERLSHGVGGIEYFNWDVPFETGYYPSLTYPNGLAFSERPNFANLQEYFSNYGQRWCFISKYGYGYTYVNTYEQRIREAIDLGYAYSTDGKKVDLYTPEGLNILANIVEGNTESTHPRYYGSYNNYARHLLGYSKQPLDNNKVAPSALEHFETSLRDPAFYNFFKKVTVLFNDYLTKLPAYTKKDLTYPGVKIEKFEVDPLVTFYDKFYADITNGLSVTPEEYQRDSDFRVQVEQYRLNNKNFNYRLYINSEKDTKATVKVFLGPKYDEHGRTIDLNENRVNFIELDHFVYDLKSGQNKIVRNSREFFWYIPDKTTYMDMYRKIMTSNDQEYTFPIDEVIYGFPQRYMLPRGSEGGLTFQMYVILYPYVTLTPQEVQTTQNKYSDYIDQKMTNLKSPETNELNNKVTQFWMVKRHRYSMNWPFDRAGEFENVFSVPNAYMKDVKIYHKVLRTDDTTSDDYIN</sequence>
<evidence type="ECO:0000313" key="7">
    <source>
        <dbReference type="Proteomes" id="UP001516400"/>
    </source>
</evidence>
<dbReference type="InterPro" id="IPR005204">
    <property type="entry name" value="Hemocyanin_N"/>
</dbReference>
<keyword evidence="1" id="KW-0758">Storage protein</keyword>
<dbReference type="InterPro" id="IPR008922">
    <property type="entry name" value="Di-copper_centre_dom_sf"/>
</dbReference>
<dbReference type="GO" id="GO:0005615">
    <property type="term" value="C:extracellular space"/>
    <property type="evidence" value="ECO:0007669"/>
    <property type="project" value="UniProtKB-ARBA"/>
</dbReference>
<dbReference type="PANTHER" id="PTHR11511">
    <property type="entry name" value="LARVAL STORAGE PROTEIN/PHENOLOXIDASE"/>
    <property type="match status" value="1"/>
</dbReference>
<dbReference type="InterPro" id="IPR013788">
    <property type="entry name" value="Hemocyanin/hexamerin"/>
</dbReference>
<evidence type="ECO:0000256" key="2">
    <source>
        <dbReference type="SAM" id="Phobius"/>
    </source>
</evidence>
<evidence type="ECO:0000259" key="4">
    <source>
        <dbReference type="Pfam" id="PF03722"/>
    </source>
</evidence>
<evidence type="ECO:0000313" key="6">
    <source>
        <dbReference type="EMBL" id="KAL3274342.1"/>
    </source>
</evidence>
<dbReference type="Pfam" id="PF03722">
    <property type="entry name" value="Hemocyanin_N"/>
    <property type="match status" value="1"/>
</dbReference>
<keyword evidence="2" id="KW-1133">Transmembrane helix</keyword>
<dbReference type="Gene3D" id="1.10.1280.10">
    <property type="entry name" value="Di-copper center containing domain from catechol oxidase"/>
    <property type="match status" value="1"/>
</dbReference>
<dbReference type="SUPFAM" id="SSF81296">
    <property type="entry name" value="E set domains"/>
    <property type="match status" value="1"/>
</dbReference>
<evidence type="ECO:0000256" key="1">
    <source>
        <dbReference type="ARBA" id="ARBA00022761"/>
    </source>
</evidence>
<dbReference type="SUPFAM" id="SSF48050">
    <property type="entry name" value="Hemocyanin, N-terminal domain"/>
    <property type="match status" value="1"/>
</dbReference>
<proteinExistence type="predicted"/>
<dbReference type="AlphaFoldDB" id="A0ABD2N710"/>
<comment type="caution">
    <text evidence="6">The sequence shown here is derived from an EMBL/GenBank/DDBJ whole genome shotgun (WGS) entry which is preliminary data.</text>
</comment>
<dbReference type="Pfam" id="PF03723">
    <property type="entry name" value="Hemocyanin_C"/>
    <property type="match status" value="1"/>
</dbReference>
<feature type="domain" description="Hemocyanin N-terminal" evidence="4">
    <location>
        <begin position="164"/>
        <end position="284"/>
    </location>
</feature>
<dbReference type="Proteomes" id="UP001516400">
    <property type="component" value="Unassembled WGS sequence"/>
</dbReference>